<dbReference type="Pfam" id="PF01565">
    <property type="entry name" value="FAD_binding_4"/>
    <property type="match status" value="1"/>
</dbReference>
<reference evidence="6" key="1">
    <citation type="journal article" date="2020" name="Stud. Mycol.">
        <title>101 Dothideomycetes genomes: a test case for predicting lifestyles and emergence of pathogens.</title>
        <authorList>
            <person name="Haridas S."/>
            <person name="Albert R."/>
            <person name="Binder M."/>
            <person name="Bloem J."/>
            <person name="Labutti K."/>
            <person name="Salamov A."/>
            <person name="Andreopoulos B."/>
            <person name="Baker S."/>
            <person name="Barry K."/>
            <person name="Bills G."/>
            <person name="Bluhm B."/>
            <person name="Cannon C."/>
            <person name="Castanera R."/>
            <person name="Culley D."/>
            <person name="Daum C."/>
            <person name="Ezra D."/>
            <person name="Gonzalez J."/>
            <person name="Henrissat B."/>
            <person name="Kuo A."/>
            <person name="Liang C."/>
            <person name="Lipzen A."/>
            <person name="Lutzoni F."/>
            <person name="Magnuson J."/>
            <person name="Mondo S."/>
            <person name="Nolan M."/>
            <person name="Ohm R."/>
            <person name="Pangilinan J."/>
            <person name="Park H.-J."/>
            <person name="Ramirez L."/>
            <person name="Alfaro M."/>
            <person name="Sun H."/>
            <person name="Tritt A."/>
            <person name="Yoshinaga Y."/>
            <person name="Zwiers L.-H."/>
            <person name="Turgeon B."/>
            <person name="Goodwin S."/>
            <person name="Spatafora J."/>
            <person name="Crous P."/>
            <person name="Grigoriev I."/>
        </authorList>
    </citation>
    <scope>NUCLEOTIDE SEQUENCE</scope>
    <source>
        <strain evidence="6">CBS 122681</strain>
    </source>
</reference>
<evidence type="ECO:0000313" key="6">
    <source>
        <dbReference type="EMBL" id="KAF2647983.1"/>
    </source>
</evidence>
<protein>
    <recommendedName>
        <fullName evidence="5">FAD-binding PCMH-type domain-containing protein</fullName>
    </recommendedName>
</protein>
<name>A0A6A6SN01_9PLEO</name>
<evidence type="ECO:0000313" key="7">
    <source>
        <dbReference type="Proteomes" id="UP000799324"/>
    </source>
</evidence>
<evidence type="ECO:0000259" key="5">
    <source>
        <dbReference type="PROSITE" id="PS51387"/>
    </source>
</evidence>
<keyword evidence="4" id="KW-0560">Oxidoreductase</keyword>
<dbReference type="SUPFAM" id="SSF56176">
    <property type="entry name" value="FAD-binding/transporter-associated domain-like"/>
    <property type="match status" value="1"/>
</dbReference>
<dbReference type="GO" id="GO:0016491">
    <property type="term" value="F:oxidoreductase activity"/>
    <property type="evidence" value="ECO:0007669"/>
    <property type="project" value="UniProtKB-KW"/>
</dbReference>
<dbReference type="InterPro" id="IPR016166">
    <property type="entry name" value="FAD-bd_PCMH"/>
</dbReference>
<feature type="domain" description="FAD-binding PCMH-type" evidence="5">
    <location>
        <begin position="51"/>
        <end position="155"/>
    </location>
</feature>
<proteinExistence type="inferred from homology"/>
<keyword evidence="2" id="KW-0285">Flavoprotein</keyword>
<dbReference type="InterPro" id="IPR050416">
    <property type="entry name" value="FAD-linked_Oxidoreductase"/>
</dbReference>
<dbReference type="Proteomes" id="UP000799324">
    <property type="component" value="Unassembled WGS sequence"/>
</dbReference>
<evidence type="ECO:0000256" key="4">
    <source>
        <dbReference type="ARBA" id="ARBA00023002"/>
    </source>
</evidence>
<dbReference type="PROSITE" id="PS51387">
    <property type="entry name" value="FAD_PCMH"/>
    <property type="match status" value="1"/>
</dbReference>
<dbReference type="PANTHER" id="PTHR42973">
    <property type="entry name" value="BINDING OXIDOREDUCTASE, PUTATIVE (AFU_ORTHOLOGUE AFUA_1G17690)-RELATED"/>
    <property type="match status" value="1"/>
</dbReference>
<dbReference type="InterPro" id="IPR036318">
    <property type="entry name" value="FAD-bd_PCMH-like_sf"/>
</dbReference>
<sequence>MTLPQTISGSSDANSTSELYENLENCFPGRVSYPATTTYESSVASYFYQTARQRPGCFVSPKTAQKVADVVRIIAACPQAKFAIRSGGHSPHPEMSNTDSGVTIDLRELDSIELSQDNVLRVGAGSQWRRVYDYLDAINRTAVGSRESLVGPIWW</sequence>
<organism evidence="6 7">
    <name type="scientific">Lophiostoma macrostomum CBS 122681</name>
    <dbReference type="NCBI Taxonomy" id="1314788"/>
    <lineage>
        <taxon>Eukaryota</taxon>
        <taxon>Fungi</taxon>
        <taxon>Dikarya</taxon>
        <taxon>Ascomycota</taxon>
        <taxon>Pezizomycotina</taxon>
        <taxon>Dothideomycetes</taxon>
        <taxon>Pleosporomycetidae</taxon>
        <taxon>Pleosporales</taxon>
        <taxon>Lophiostomataceae</taxon>
        <taxon>Lophiostoma</taxon>
    </lineage>
</organism>
<dbReference type="OrthoDB" id="415825at2759"/>
<dbReference type="InterPro" id="IPR006094">
    <property type="entry name" value="Oxid_FAD_bind_N"/>
</dbReference>
<dbReference type="InterPro" id="IPR016169">
    <property type="entry name" value="FAD-bd_PCMH_sub2"/>
</dbReference>
<keyword evidence="7" id="KW-1185">Reference proteome</keyword>
<evidence type="ECO:0000256" key="1">
    <source>
        <dbReference type="ARBA" id="ARBA00005466"/>
    </source>
</evidence>
<dbReference type="AlphaFoldDB" id="A0A6A6SN01"/>
<evidence type="ECO:0000256" key="2">
    <source>
        <dbReference type="ARBA" id="ARBA00022630"/>
    </source>
</evidence>
<keyword evidence="3" id="KW-0274">FAD</keyword>
<dbReference type="GO" id="GO:0071949">
    <property type="term" value="F:FAD binding"/>
    <property type="evidence" value="ECO:0007669"/>
    <property type="project" value="InterPro"/>
</dbReference>
<accession>A0A6A6SN01</accession>
<dbReference type="EMBL" id="MU004566">
    <property type="protein sequence ID" value="KAF2647983.1"/>
    <property type="molecule type" value="Genomic_DNA"/>
</dbReference>
<gene>
    <name evidence="6" type="ORF">K491DRAFT_722963</name>
</gene>
<dbReference type="Gene3D" id="3.30.465.10">
    <property type="match status" value="1"/>
</dbReference>
<dbReference type="PANTHER" id="PTHR42973:SF28">
    <property type="entry name" value="FAD-BINDING PCMH-TYPE DOMAIN-CONTAINING PROTEIN"/>
    <property type="match status" value="1"/>
</dbReference>
<comment type="similarity">
    <text evidence="1">Belongs to the oxygen-dependent FAD-linked oxidoreductase family.</text>
</comment>
<evidence type="ECO:0000256" key="3">
    <source>
        <dbReference type="ARBA" id="ARBA00022827"/>
    </source>
</evidence>